<evidence type="ECO:0000313" key="3">
    <source>
        <dbReference type="Proteomes" id="UP000076532"/>
    </source>
</evidence>
<keyword evidence="1" id="KW-0812">Transmembrane</keyword>
<reference evidence="2 3" key="1">
    <citation type="journal article" date="2016" name="Mol. Biol. Evol.">
        <title>Comparative Genomics of Early-Diverging Mushroom-Forming Fungi Provides Insights into the Origins of Lignocellulose Decay Capabilities.</title>
        <authorList>
            <person name="Nagy L.G."/>
            <person name="Riley R."/>
            <person name="Tritt A."/>
            <person name="Adam C."/>
            <person name="Daum C."/>
            <person name="Floudas D."/>
            <person name="Sun H."/>
            <person name="Yadav J.S."/>
            <person name="Pangilinan J."/>
            <person name="Larsson K.H."/>
            <person name="Matsuura K."/>
            <person name="Barry K."/>
            <person name="Labutti K."/>
            <person name="Kuo R."/>
            <person name="Ohm R.A."/>
            <person name="Bhattacharya S.S."/>
            <person name="Shirouzu T."/>
            <person name="Yoshinaga Y."/>
            <person name="Martin F.M."/>
            <person name="Grigoriev I.V."/>
            <person name="Hibbett D.S."/>
        </authorList>
    </citation>
    <scope>NUCLEOTIDE SEQUENCE [LARGE SCALE GENOMIC DNA]</scope>
    <source>
        <strain evidence="2 3">CBS 109695</strain>
    </source>
</reference>
<evidence type="ECO:0000313" key="2">
    <source>
        <dbReference type="EMBL" id="KZP30179.1"/>
    </source>
</evidence>
<dbReference type="PANTHER" id="PTHR16861">
    <property type="entry name" value="GLYCOPROTEIN 38"/>
    <property type="match status" value="1"/>
</dbReference>
<keyword evidence="1" id="KW-0472">Membrane</keyword>
<name>A0A166T4L0_9AGAM</name>
<dbReference type="STRING" id="436010.A0A166T4L0"/>
<sequence>MTAASPGFQCNEEIYGAPQDCCCNSIAYALGALCINCQQGTGFEQNGLSEPAEAYTTYLNGCSPVTDGGFTATAQNLVCGSNLKIADELYKVFVSNGSWTYTQVHEEILQSFVTTGNNSFTHCSSTSTNTTASAQPISTNTLNTSTASSISAQLNSTNTPNPTTTSSILNSTNTSILTKHSTLSGGAVGGIVIGTLAILAIAGFIVWLCVRRHRGSAAAIRQITARQMAHTNY</sequence>
<keyword evidence="1" id="KW-1133">Transmembrane helix</keyword>
<feature type="transmembrane region" description="Helical" evidence="1">
    <location>
        <begin position="187"/>
        <end position="210"/>
    </location>
</feature>
<proteinExistence type="predicted"/>
<dbReference type="Proteomes" id="UP000076532">
    <property type="component" value="Unassembled WGS sequence"/>
</dbReference>
<keyword evidence="3" id="KW-1185">Reference proteome</keyword>
<accession>A0A166T4L0</accession>
<protein>
    <submittedName>
        <fullName evidence="2">Uncharacterized protein</fullName>
    </submittedName>
</protein>
<organism evidence="2 3">
    <name type="scientific">Athelia psychrophila</name>
    <dbReference type="NCBI Taxonomy" id="1759441"/>
    <lineage>
        <taxon>Eukaryota</taxon>
        <taxon>Fungi</taxon>
        <taxon>Dikarya</taxon>
        <taxon>Basidiomycota</taxon>
        <taxon>Agaricomycotina</taxon>
        <taxon>Agaricomycetes</taxon>
        <taxon>Agaricomycetidae</taxon>
        <taxon>Atheliales</taxon>
        <taxon>Atheliaceae</taxon>
        <taxon>Athelia</taxon>
    </lineage>
</organism>
<dbReference type="AlphaFoldDB" id="A0A166T4L0"/>
<dbReference type="OrthoDB" id="2757214at2759"/>
<gene>
    <name evidence="2" type="ORF">FIBSPDRAFT_146124</name>
</gene>
<dbReference type="PANTHER" id="PTHR16861:SF4">
    <property type="entry name" value="SH3 DOMAIN PROTEIN (AFU_ORTHOLOGUE AFUA_1G13610)"/>
    <property type="match status" value="1"/>
</dbReference>
<dbReference type="EMBL" id="KV417495">
    <property type="protein sequence ID" value="KZP30179.1"/>
    <property type="molecule type" value="Genomic_DNA"/>
</dbReference>
<evidence type="ECO:0000256" key="1">
    <source>
        <dbReference type="SAM" id="Phobius"/>
    </source>
</evidence>